<evidence type="ECO:0000313" key="4">
    <source>
        <dbReference type="Proteomes" id="UP001174909"/>
    </source>
</evidence>
<dbReference type="AlphaFoldDB" id="A0AA35T669"/>
<proteinExistence type="predicted"/>
<organism evidence="3 4">
    <name type="scientific">Geodia barretti</name>
    <name type="common">Barrett's horny sponge</name>
    <dbReference type="NCBI Taxonomy" id="519541"/>
    <lineage>
        <taxon>Eukaryota</taxon>
        <taxon>Metazoa</taxon>
        <taxon>Porifera</taxon>
        <taxon>Demospongiae</taxon>
        <taxon>Heteroscleromorpha</taxon>
        <taxon>Tetractinellida</taxon>
        <taxon>Astrophorina</taxon>
        <taxon>Geodiidae</taxon>
        <taxon>Geodia</taxon>
    </lineage>
</organism>
<dbReference type="SUPFAM" id="SSF58100">
    <property type="entry name" value="Bacterial hemolysins"/>
    <property type="match status" value="1"/>
</dbReference>
<evidence type="ECO:0000313" key="3">
    <source>
        <dbReference type="EMBL" id="CAI8042208.1"/>
    </source>
</evidence>
<keyword evidence="4" id="KW-1185">Reference proteome</keyword>
<dbReference type="EMBL" id="CASHTH010003241">
    <property type="protein sequence ID" value="CAI8042208.1"/>
    <property type="molecule type" value="Genomic_DNA"/>
</dbReference>
<comment type="caution">
    <text evidence="3">The sequence shown here is derived from an EMBL/GenBank/DDBJ whole genome shotgun (WGS) entry which is preliminary data.</text>
</comment>
<keyword evidence="2" id="KW-0732">Signal</keyword>
<feature type="chain" id="PRO_5041419848" evidence="2">
    <location>
        <begin position="27"/>
        <end position="353"/>
    </location>
</feature>
<dbReference type="Proteomes" id="UP001174909">
    <property type="component" value="Unassembled WGS sequence"/>
</dbReference>
<sequence length="353" mass="39146">MPSEMDRSFLLVLCLVTLSNVELGQSQCDVVRIAAAVHEVVGPALETMQKDMKNMKSDMASLSQEVEKLDTRLSSLNESMRDDFDDVKTELNGVSNTTTAMCDKIEKHETAIKYDLKDMKENLTQQISGCGGVGWRRAVYLDMTDPNTNCPSGWQLTGYSKRTCGRFSTGSMTCDSVFFPVSGGPYSQVCGRIRAYQWGVPHAFYGYNSGGQTTVDSPYVDGVAVMHGSPRQHIWTFAAEPWENGVQPTATYHCPCDMSGIIPIPPFVGEDYFCESGYVYGSGVPANSFHSNDTLWDGEDCHSTSTCCSFHNPPYFTKTLNQTTNDDLELRMCSFYGINTENMAVELVELYVK</sequence>
<feature type="signal peptide" evidence="2">
    <location>
        <begin position="1"/>
        <end position="26"/>
    </location>
</feature>
<reference evidence="3" key="1">
    <citation type="submission" date="2023-03" db="EMBL/GenBank/DDBJ databases">
        <authorList>
            <person name="Steffen K."/>
            <person name="Cardenas P."/>
        </authorList>
    </citation>
    <scope>NUCLEOTIDE SEQUENCE</scope>
</reference>
<evidence type="ECO:0000256" key="1">
    <source>
        <dbReference type="SAM" id="Coils"/>
    </source>
</evidence>
<evidence type="ECO:0000256" key="2">
    <source>
        <dbReference type="SAM" id="SignalP"/>
    </source>
</evidence>
<gene>
    <name evidence="3" type="ORF">GBAR_LOCUS23444</name>
</gene>
<feature type="coiled-coil region" evidence="1">
    <location>
        <begin position="45"/>
        <end position="79"/>
    </location>
</feature>
<name>A0AA35T669_GEOBA</name>
<accession>A0AA35T669</accession>
<keyword evidence="1" id="KW-0175">Coiled coil</keyword>
<protein>
    <submittedName>
        <fullName evidence="3">Uncharacterized protein</fullName>
    </submittedName>
</protein>
<dbReference type="Gene3D" id="1.20.1170.10">
    <property type="match status" value="1"/>
</dbReference>